<name>A0A0R3TRQ7_RODNA</name>
<dbReference type="Proteomes" id="UP000278807">
    <property type="component" value="Unassembled WGS sequence"/>
</dbReference>
<reference evidence="1 2" key="2">
    <citation type="submission" date="2018-11" db="EMBL/GenBank/DDBJ databases">
        <authorList>
            <consortium name="Pathogen Informatics"/>
        </authorList>
    </citation>
    <scope>NUCLEOTIDE SEQUENCE [LARGE SCALE GENOMIC DNA]</scope>
</reference>
<evidence type="ECO:0000313" key="1">
    <source>
        <dbReference type="EMBL" id="VDO07594.1"/>
    </source>
</evidence>
<evidence type="ECO:0000313" key="3">
    <source>
        <dbReference type="WBParaSite" id="HNAJ_0001028201-mRNA-1"/>
    </source>
</evidence>
<gene>
    <name evidence="1" type="ORF">HNAJ_LOCUS10277</name>
</gene>
<dbReference type="WBParaSite" id="HNAJ_0001028201-mRNA-1">
    <property type="protein sequence ID" value="HNAJ_0001028201-mRNA-1"/>
    <property type="gene ID" value="HNAJ_0001028201"/>
</dbReference>
<protein>
    <submittedName>
        <fullName evidence="3">Flavoprotein domain-containing protein</fullName>
    </submittedName>
</protein>
<organism evidence="3">
    <name type="scientific">Rodentolepis nana</name>
    <name type="common">Dwarf tapeworm</name>
    <name type="synonym">Hymenolepis nana</name>
    <dbReference type="NCBI Taxonomy" id="102285"/>
    <lineage>
        <taxon>Eukaryota</taxon>
        <taxon>Metazoa</taxon>
        <taxon>Spiralia</taxon>
        <taxon>Lophotrochozoa</taxon>
        <taxon>Platyhelminthes</taxon>
        <taxon>Cestoda</taxon>
        <taxon>Eucestoda</taxon>
        <taxon>Cyclophyllidea</taxon>
        <taxon>Hymenolepididae</taxon>
        <taxon>Rodentolepis</taxon>
    </lineage>
</organism>
<dbReference type="EMBL" id="UZAE01012962">
    <property type="protein sequence ID" value="VDO07594.1"/>
    <property type="molecule type" value="Genomic_DNA"/>
</dbReference>
<reference evidence="3" key="1">
    <citation type="submission" date="2017-02" db="UniProtKB">
        <authorList>
            <consortium name="WormBaseParasite"/>
        </authorList>
    </citation>
    <scope>IDENTIFICATION</scope>
</reference>
<keyword evidence="2" id="KW-1185">Reference proteome</keyword>
<dbReference type="OrthoDB" id="6149641at2759"/>
<proteinExistence type="predicted"/>
<sequence length="108" mass="12001">MFNPLITATEVTLKPLEKAHNQTLRLITGGIKSALIDAMLLVTGSTTIGSLIKEKACMRSYLIKEKALILYEKLLRIPGYMNSTICSLIKEKALILLLPYQRKGLDPV</sequence>
<evidence type="ECO:0000313" key="2">
    <source>
        <dbReference type="Proteomes" id="UP000278807"/>
    </source>
</evidence>
<accession>A0A0R3TRQ7</accession>
<dbReference type="AlphaFoldDB" id="A0A0R3TRQ7"/>